<organism evidence="4 5">
    <name type="scientific">Planotetraspora mira</name>
    <dbReference type="NCBI Taxonomy" id="58121"/>
    <lineage>
        <taxon>Bacteria</taxon>
        <taxon>Bacillati</taxon>
        <taxon>Actinomycetota</taxon>
        <taxon>Actinomycetes</taxon>
        <taxon>Streptosporangiales</taxon>
        <taxon>Streptosporangiaceae</taxon>
        <taxon>Planotetraspora</taxon>
    </lineage>
</organism>
<proteinExistence type="predicted"/>
<evidence type="ECO:0000256" key="2">
    <source>
        <dbReference type="SAM" id="SignalP"/>
    </source>
</evidence>
<evidence type="ECO:0000313" key="5">
    <source>
        <dbReference type="Proteomes" id="UP000650628"/>
    </source>
</evidence>
<evidence type="ECO:0000259" key="3">
    <source>
        <dbReference type="Pfam" id="PF13349"/>
    </source>
</evidence>
<dbReference type="RefSeq" id="WP_203951231.1">
    <property type="nucleotide sequence ID" value="NZ_BOOO01000002.1"/>
</dbReference>
<sequence>MRKQSMIMAGVALGSALTLTACGTDLDLGKVGFGGEQAVQSYDVTDEITALHANTGAGEIVINESDRTGVHVTETLHWRGDKPQDGHQVDAGTLTLRYRCHDCSVDYEVEVPKGLDVKVDSGSGTITLRQLTGPVSAATGSGDIEARGLAGRQVTATTGSGEVKLRFAAAPDNVHVETGSGEGAVWVPSGSYNVTADPGSGEREVSVVQDPSSPRTVVVKTGSGDARVLKA</sequence>
<protein>
    <recommendedName>
        <fullName evidence="3">DUF4097 domain-containing protein</fullName>
    </recommendedName>
</protein>
<dbReference type="Pfam" id="PF13349">
    <property type="entry name" value="DUF4097"/>
    <property type="match status" value="1"/>
</dbReference>
<feature type="signal peptide" evidence="2">
    <location>
        <begin position="1"/>
        <end position="21"/>
    </location>
</feature>
<reference evidence="4 5" key="1">
    <citation type="submission" date="2021-01" db="EMBL/GenBank/DDBJ databases">
        <title>Whole genome shotgun sequence of Planotetraspora mira NBRC 15435.</title>
        <authorList>
            <person name="Komaki H."/>
            <person name="Tamura T."/>
        </authorList>
    </citation>
    <scope>NUCLEOTIDE SEQUENCE [LARGE SCALE GENOMIC DNA]</scope>
    <source>
        <strain evidence="4 5">NBRC 15435</strain>
    </source>
</reference>
<gene>
    <name evidence="4" type="ORF">Pmi06nite_05990</name>
</gene>
<keyword evidence="2" id="KW-0732">Signal</keyword>
<comment type="caution">
    <text evidence="4">The sequence shown here is derived from an EMBL/GenBank/DDBJ whole genome shotgun (WGS) entry which is preliminary data.</text>
</comment>
<accession>A0A8J3X414</accession>
<feature type="chain" id="PRO_5038822994" description="DUF4097 domain-containing protein" evidence="2">
    <location>
        <begin position="22"/>
        <end position="231"/>
    </location>
</feature>
<evidence type="ECO:0000313" key="4">
    <source>
        <dbReference type="EMBL" id="GII27157.1"/>
    </source>
</evidence>
<evidence type="ECO:0000256" key="1">
    <source>
        <dbReference type="SAM" id="MobiDB-lite"/>
    </source>
</evidence>
<dbReference type="PROSITE" id="PS51257">
    <property type="entry name" value="PROKAR_LIPOPROTEIN"/>
    <property type="match status" value="1"/>
</dbReference>
<dbReference type="EMBL" id="BOOO01000002">
    <property type="protein sequence ID" value="GII27157.1"/>
    <property type="molecule type" value="Genomic_DNA"/>
</dbReference>
<name>A0A8J3X414_9ACTN</name>
<dbReference type="Proteomes" id="UP000650628">
    <property type="component" value="Unassembled WGS sequence"/>
</dbReference>
<keyword evidence="5" id="KW-1185">Reference proteome</keyword>
<dbReference type="InterPro" id="IPR025164">
    <property type="entry name" value="Toastrack_DUF4097"/>
</dbReference>
<dbReference type="Gene3D" id="2.160.20.120">
    <property type="match status" value="1"/>
</dbReference>
<feature type="region of interest" description="Disordered" evidence="1">
    <location>
        <begin position="197"/>
        <end position="231"/>
    </location>
</feature>
<feature type="domain" description="DUF4097" evidence="3">
    <location>
        <begin position="50"/>
        <end position="227"/>
    </location>
</feature>
<dbReference type="AlphaFoldDB" id="A0A8J3X414"/>